<feature type="binding site" evidence="12 17">
    <location>
        <position position="263"/>
    </location>
    <ligand>
        <name>Zn(2+)</name>
        <dbReference type="ChEBI" id="CHEBI:29105"/>
    </ligand>
</feature>
<feature type="binding site" evidence="12 15">
    <location>
        <position position="212"/>
    </location>
    <ligand>
        <name>NAD(+)</name>
        <dbReference type="ChEBI" id="CHEBI:57540"/>
    </ligand>
</feature>
<evidence type="ECO:0000256" key="12">
    <source>
        <dbReference type="HAMAP-Rule" id="MF_01024"/>
    </source>
</evidence>
<feature type="binding site" evidence="12 16">
    <location>
        <position position="415"/>
    </location>
    <ligand>
        <name>substrate</name>
    </ligand>
</feature>
<feature type="binding site" evidence="12 15">
    <location>
        <position position="189"/>
    </location>
    <ligand>
        <name>NAD(+)</name>
        <dbReference type="ChEBI" id="CHEBI:57540"/>
    </ligand>
</feature>
<gene>
    <name evidence="12 19" type="primary">hisD</name>
    <name evidence="19" type="ORF">Y882_08555</name>
</gene>
<organism evidence="19 20">
    <name type="scientific">Dyella japonica DSM 16301</name>
    <dbReference type="NCBI Taxonomy" id="1440762"/>
    <lineage>
        <taxon>Bacteria</taxon>
        <taxon>Pseudomonadati</taxon>
        <taxon>Pseudomonadota</taxon>
        <taxon>Gammaproteobacteria</taxon>
        <taxon>Lysobacterales</taxon>
        <taxon>Rhodanobacteraceae</taxon>
        <taxon>Dyella</taxon>
    </lineage>
</organism>
<dbReference type="UniPathway" id="UPA00031">
    <property type="reaction ID" value="UER00014"/>
</dbReference>
<evidence type="ECO:0000256" key="6">
    <source>
        <dbReference type="ARBA" id="ARBA00022723"/>
    </source>
</evidence>
<keyword evidence="7 12" id="KW-0862">Zinc</keyword>
<feature type="active site" description="Proton acceptor" evidence="12 14">
    <location>
        <position position="327"/>
    </location>
</feature>
<evidence type="ECO:0000256" key="11">
    <source>
        <dbReference type="ARBA" id="ARBA00049489"/>
    </source>
</evidence>
<evidence type="ECO:0000256" key="13">
    <source>
        <dbReference type="PIRNR" id="PIRNR000099"/>
    </source>
</evidence>
<evidence type="ECO:0000313" key="19">
    <source>
        <dbReference type="EMBL" id="KLD64116.1"/>
    </source>
</evidence>
<dbReference type="STRING" id="1440762.Y882_08555"/>
<dbReference type="GO" id="GO:0008270">
    <property type="term" value="F:zinc ion binding"/>
    <property type="evidence" value="ECO:0007669"/>
    <property type="project" value="UniProtKB-UniRule"/>
</dbReference>
<keyword evidence="6 12" id="KW-0479">Metal-binding</keyword>
<keyword evidence="9 12" id="KW-0520">NAD</keyword>
<dbReference type="InterPro" id="IPR016161">
    <property type="entry name" value="Ald_DH/histidinol_DH"/>
</dbReference>
<dbReference type="FunFam" id="3.40.50.1980:FF:000002">
    <property type="entry name" value="Histidinol dehydrogenase, chloroplastic"/>
    <property type="match status" value="1"/>
</dbReference>
<feature type="binding site" evidence="12 15">
    <location>
        <position position="127"/>
    </location>
    <ligand>
        <name>NAD(+)</name>
        <dbReference type="ChEBI" id="CHEBI:57540"/>
    </ligand>
</feature>
<evidence type="ECO:0000256" key="8">
    <source>
        <dbReference type="ARBA" id="ARBA00023002"/>
    </source>
</evidence>
<evidence type="ECO:0000256" key="5">
    <source>
        <dbReference type="ARBA" id="ARBA00022605"/>
    </source>
</evidence>
<dbReference type="FunFam" id="3.40.50.1980:FF:000001">
    <property type="entry name" value="Histidinol dehydrogenase"/>
    <property type="match status" value="1"/>
</dbReference>
<dbReference type="GO" id="GO:0051287">
    <property type="term" value="F:NAD binding"/>
    <property type="evidence" value="ECO:0007669"/>
    <property type="project" value="InterPro"/>
</dbReference>
<keyword evidence="10 12" id="KW-0368">Histidine biosynthesis</keyword>
<accession>A0A0G9H3T2</accession>
<comment type="catalytic activity">
    <reaction evidence="11 12">
        <text>L-histidinol + 2 NAD(+) + H2O = L-histidine + 2 NADH + 3 H(+)</text>
        <dbReference type="Rhea" id="RHEA:20641"/>
        <dbReference type="ChEBI" id="CHEBI:15377"/>
        <dbReference type="ChEBI" id="CHEBI:15378"/>
        <dbReference type="ChEBI" id="CHEBI:57540"/>
        <dbReference type="ChEBI" id="CHEBI:57595"/>
        <dbReference type="ChEBI" id="CHEBI:57699"/>
        <dbReference type="ChEBI" id="CHEBI:57945"/>
        <dbReference type="EC" id="1.1.1.23"/>
    </reaction>
</comment>
<dbReference type="Pfam" id="PF00815">
    <property type="entry name" value="Histidinol_dh"/>
    <property type="match status" value="1"/>
</dbReference>
<evidence type="ECO:0000256" key="1">
    <source>
        <dbReference type="ARBA" id="ARBA00003850"/>
    </source>
</evidence>
<dbReference type="PROSITE" id="PS00611">
    <property type="entry name" value="HISOL_DEHYDROGENASE"/>
    <property type="match status" value="1"/>
</dbReference>
<evidence type="ECO:0000256" key="14">
    <source>
        <dbReference type="PIRSR" id="PIRSR000099-1"/>
    </source>
</evidence>
<dbReference type="OrthoDB" id="9805269at2"/>
<dbReference type="InterPro" id="IPR012131">
    <property type="entry name" value="Hstdl_DH"/>
</dbReference>
<keyword evidence="8 12" id="KW-0560">Oxidoreductase</keyword>
<dbReference type="InterPro" id="IPR001692">
    <property type="entry name" value="Histidinol_DH_CS"/>
</dbReference>
<dbReference type="RefSeq" id="WP_046971454.1">
    <property type="nucleotide sequence ID" value="NZ_JPLA01000022.1"/>
</dbReference>
<dbReference type="EC" id="1.1.1.23" evidence="4 12"/>
<evidence type="ECO:0000256" key="4">
    <source>
        <dbReference type="ARBA" id="ARBA00012965"/>
    </source>
</evidence>
<evidence type="ECO:0000256" key="7">
    <source>
        <dbReference type="ARBA" id="ARBA00022833"/>
    </source>
</evidence>
<comment type="similarity">
    <text evidence="3 12 13 18">Belongs to the histidinol dehydrogenase family.</text>
</comment>
<dbReference type="Proteomes" id="UP000035481">
    <property type="component" value="Unassembled WGS sequence"/>
</dbReference>
<feature type="binding site" evidence="12 17">
    <location>
        <position position="361"/>
    </location>
    <ligand>
        <name>Zn(2+)</name>
        <dbReference type="ChEBI" id="CHEBI:29105"/>
    </ligand>
</feature>
<evidence type="ECO:0000256" key="2">
    <source>
        <dbReference type="ARBA" id="ARBA00004940"/>
    </source>
</evidence>
<dbReference type="PIRSF" id="PIRSF000099">
    <property type="entry name" value="Histidinol_dh"/>
    <property type="match status" value="1"/>
</dbReference>
<feature type="binding site" evidence="12 16">
    <location>
        <position position="238"/>
    </location>
    <ligand>
        <name>substrate</name>
    </ligand>
</feature>
<dbReference type="GO" id="GO:0004399">
    <property type="term" value="F:histidinol dehydrogenase activity"/>
    <property type="evidence" value="ECO:0007669"/>
    <property type="project" value="UniProtKB-UniRule"/>
</dbReference>
<dbReference type="InterPro" id="IPR022695">
    <property type="entry name" value="Histidinol_DH_monofunct"/>
</dbReference>
<sequence length="435" mass="45867">MNRLDWNALDTQAQRAALSRPAQSRAESLRTGVEQIVARVRADGDLALRELTAKLDRCELHAIEVTEQEWREAEARLAPALKAAIEEAASRIDAFHRAAAPQPVGLDTASGVRVERMLRPIGRVGLYVPAGSAPLPSTALMLGVPARIAGCAEVVLCSPARPDGRCDDAVLYAARITGVHRVFKLGGAQAIAAMAYGTESVPKCDKLFGPGNAWVTEAKLQVSGDPEGAAIDMPAGPSEVLVIADEQANPAFVAADLLSQAEHGPDSQVILLSPSPSLLDAVEMEVASQCAALPRAQIAEQALTQSRLIAVSSLAQAVQVSNRYAPEHLILQVSEPRALLDAVQSAGSVFLGAWTPESVGDYCSGSNHVLPTYGYARSYSGVSVASYQKQITVQELSPEGLRTIGPCTATLAAAEQLEAHRRAVTLRLAALENAA</sequence>
<dbReference type="GO" id="GO:0000105">
    <property type="term" value="P:L-histidine biosynthetic process"/>
    <property type="evidence" value="ECO:0007669"/>
    <property type="project" value="UniProtKB-UniRule"/>
</dbReference>
<evidence type="ECO:0000256" key="15">
    <source>
        <dbReference type="PIRSR" id="PIRSR000099-2"/>
    </source>
</evidence>
<dbReference type="GO" id="GO:0005829">
    <property type="term" value="C:cytosol"/>
    <property type="evidence" value="ECO:0007669"/>
    <property type="project" value="TreeGrafter"/>
</dbReference>
<dbReference type="Gene3D" id="1.20.5.1300">
    <property type="match status" value="1"/>
</dbReference>
<dbReference type="CDD" id="cd06572">
    <property type="entry name" value="Histidinol_dh"/>
    <property type="match status" value="1"/>
</dbReference>
<evidence type="ECO:0000313" key="20">
    <source>
        <dbReference type="Proteomes" id="UP000035481"/>
    </source>
</evidence>
<dbReference type="HAMAP" id="MF_01024">
    <property type="entry name" value="HisD"/>
    <property type="match status" value="1"/>
</dbReference>
<protein>
    <recommendedName>
        <fullName evidence="4 12">Histidinol dehydrogenase</fullName>
        <shortName evidence="12">HDH</shortName>
        <ecNumber evidence="4 12">1.1.1.23</ecNumber>
    </recommendedName>
</protein>
<feature type="binding site" evidence="12 16">
    <location>
        <position position="420"/>
    </location>
    <ligand>
        <name>substrate</name>
    </ligand>
</feature>
<comment type="cofactor">
    <cofactor evidence="12 17">
        <name>Zn(2+)</name>
        <dbReference type="ChEBI" id="CHEBI:29105"/>
    </cofactor>
    <text evidence="12 17">Binds 1 zinc ion per subunit.</text>
</comment>
<dbReference type="PANTHER" id="PTHR21256">
    <property type="entry name" value="HISTIDINOL DEHYDROGENASE HDH"/>
    <property type="match status" value="1"/>
</dbReference>
<dbReference type="SUPFAM" id="SSF53720">
    <property type="entry name" value="ALDH-like"/>
    <property type="match status" value="1"/>
</dbReference>
<evidence type="ECO:0000256" key="18">
    <source>
        <dbReference type="RuleBase" id="RU004175"/>
    </source>
</evidence>
<dbReference type="EMBL" id="JPLA01000022">
    <property type="protein sequence ID" value="KLD64116.1"/>
    <property type="molecule type" value="Genomic_DNA"/>
</dbReference>
<evidence type="ECO:0000256" key="10">
    <source>
        <dbReference type="ARBA" id="ARBA00023102"/>
    </source>
</evidence>
<reference evidence="19 20" key="1">
    <citation type="journal article" date="2015" name="Antonie Van Leeuwenhoek">
        <title>A phylogenomic and molecular marker based taxonomic framework for the order Xanthomonadales: proposal to transfer the families Algiphilaceae and Solimonadaceae to the order Nevskiales ord. nov. and to create a new family within the order Xanthomonadales, the family Rhodanobacteraceae fam. nov., containing the genus Rhodanobacter and its closest relatives.</title>
        <authorList>
            <person name="Naushad S."/>
            <person name="Adeolu M."/>
            <person name="Wong S."/>
            <person name="Sohail M."/>
            <person name="Schellhorn H.E."/>
            <person name="Gupta R.S."/>
        </authorList>
    </citation>
    <scope>NUCLEOTIDE SEQUENCE [LARGE SCALE GENOMIC DNA]</scope>
    <source>
        <strain evidence="19 20">DSM 16301</strain>
    </source>
</reference>
<keyword evidence="5 12" id="KW-0028">Amino-acid biosynthesis</keyword>
<feature type="binding site" evidence="12 17">
    <location>
        <position position="260"/>
    </location>
    <ligand>
        <name>Zn(2+)</name>
        <dbReference type="ChEBI" id="CHEBI:29105"/>
    </ligand>
</feature>
<feature type="binding site" evidence="12 16">
    <location>
        <position position="263"/>
    </location>
    <ligand>
        <name>substrate</name>
    </ligand>
</feature>
<evidence type="ECO:0000256" key="16">
    <source>
        <dbReference type="PIRSR" id="PIRSR000099-3"/>
    </source>
</evidence>
<comment type="caution">
    <text evidence="19">The sequence shown here is derived from an EMBL/GenBank/DDBJ whole genome shotgun (WGS) entry which is preliminary data.</text>
</comment>
<name>A0A0G9H3T2_9GAMM</name>
<dbReference type="PATRIC" id="fig|1440762.4.peg.1209"/>
<feature type="binding site" evidence="12 16">
    <location>
        <position position="361"/>
    </location>
    <ligand>
        <name>substrate</name>
    </ligand>
</feature>
<dbReference type="NCBIfam" id="TIGR00069">
    <property type="entry name" value="hisD"/>
    <property type="match status" value="1"/>
</dbReference>
<feature type="active site" description="Proton acceptor" evidence="12 14">
    <location>
        <position position="328"/>
    </location>
</feature>
<dbReference type="Gene3D" id="3.40.50.1980">
    <property type="entry name" value="Nitrogenase molybdenum iron protein domain"/>
    <property type="match status" value="2"/>
</dbReference>
<comment type="function">
    <text evidence="1 12">Catalyzes the sequential NAD-dependent oxidations of L-histidinol to L-histidinaldehyde and then to L-histidine.</text>
</comment>
<feature type="binding site" evidence="12 16">
    <location>
        <position position="328"/>
    </location>
    <ligand>
        <name>substrate</name>
    </ligand>
</feature>
<comment type="pathway">
    <text evidence="2 12">Amino-acid biosynthesis; L-histidine biosynthesis; L-histidine from 5-phospho-alpha-D-ribose 1-diphosphate: step 9/9.</text>
</comment>
<dbReference type="PANTHER" id="PTHR21256:SF2">
    <property type="entry name" value="HISTIDINE BIOSYNTHESIS TRIFUNCTIONAL PROTEIN"/>
    <property type="match status" value="1"/>
</dbReference>
<dbReference type="AlphaFoldDB" id="A0A0G9H3T2"/>
<proteinExistence type="inferred from homology"/>
<feature type="binding site" evidence="12 17">
    <location>
        <position position="420"/>
    </location>
    <ligand>
        <name>Zn(2+)</name>
        <dbReference type="ChEBI" id="CHEBI:29105"/>
    </ligand>
</feature>
<feature type="binding site" evidence="12 16">
    <location>
        <position position="260"/>
    </location>
    <ligand>
        <name>substrate</name>
    </ligand>
</feature>
<evidence type="ECO:0000256" key="9">
    <source>
        <dbReference type="ARBA" id="ARBA00023027"/>
    </source>
</evidence>
<dbReference type="FunFam" id="1.20.5.1300:FF:000001">
    <property type="entry name" value="Histidine biosynthesis trifunctional protein"/>
    <property type="match status" value="1"/>
</dbReference>
<evidence type="ECO:0000256" key="3">
    <source>
        <dbReference type="ARBA" id="ARBA00010178"/>
    </source>
</evidence>
<dbReference type="PRINTS" id="PR00083">
    <property type="entry name" value="HOLDHDRGNASE"/>
</dbReference>
<evidence type="ECO:0000256" key="17">
    <source>
        <dbReference type="PIRSR" id="PIRSR000099-4"/>
    </source>
</evidence>